<dbReference type="PANTHER" id="PTHR13138:SF3">
    <property type="entry name" value="CD2 ANTIGEN CYTOPLASMIC TAIL-BINDING PROTEIN 2"/>
    <property type="match status" value="1"/>
</dbReference>
<dbReference type="PANTHER" id="PTHR13138">
    <property type="entry name" value="PROTEIN LIN1"/>
    <property type="match status" value="1"/>
</dbReference>
<feature type="region of interest" description="Disordered" evidence="1">
    <location>
        <begin position="1"/>
        <end position="22"/>
    </location>
</feature>
<dbReference type="Gene3D" id="3.30.1490.40">
    <property type="match status" value="1"/>
</dbReference>
<dbReference type="SMART" id="SM00444">
    <property type="entry name" value="GYF"/>
    <property type="match status" value="1"/>
</dbReference>
<dbReference type="Pfam" id="PF02213">
    <property type="entry name" value="GYF"/>
    <property type="match status" value="1"/>
</dbReference>
<dbReference type="SUPFAM" id="SSF55277">
    <property type="entry name" value="GYF domain"/>
    <property type="match status" value="1"/>
</dbReference>
<dbReference type="FunFam" id="3.30.1490.40:FF:000005">
    <property type="entry name" value="CD2 antigen cytoplasmic tail-binding protein 2"/>
    <property type="match status" value="1"/>
</dbReference>
<evidence type="ECO:0000256" key="1">
    <source>
        <dbReference type="SAM" id="MobiDB-lite"/>
    </source>
</evidence>
<feature type="region of interest" description="Disordered" evidence="1">
    <location>
        <begin position="233"/>
        <end position="285"/>
    </location>
</feature>
<feature type="domain" description="GYF" evidence="2">
    <location>
        <begin position="283"/>
        <end position="339"/>
    </location>
</feature>
<dbReference type="InterPro" id="IPR039905">
    <property type="entry name" value="CD2BP2/Lin1"/>
</dbReference>
<sequence>MATKRKFEDDDNDGGIMDTNWRDKPIKTTITKHSLDSDEEDDDNDGKAYNILDEDAIEGQEEGLAGVEGGIQITPFNMKEEMEEGHFDTDGMYHWKKDGKVVRDNWLENIDWVKVHNKKQSNVVDEDSNDLPSGGPSQYDDISVYKEIVPFMKPKETIAKTLRRLAGNQNKPISSAERWKRKKAGIDMTKEEEEAKMNVSKLTELANKILQNTGNMDVYQESYEYISEKIESATRQKPVAKSAELDMYSDDFDTKEKERLETKDTSPTTQSDTAAKPPEDSGEVTWEFKLEKDSTEISGPHSSEEMLKWTEDGRFKKEVWVRKCGQTGEFYTSKRIDFDLYI</sequence>
<reference evidence="3" key="1">
    <citation type="submission" date="2015-11" db="EMBL/GenBank/DDBJ databases">
        <title>De novo transcriptome assembly of four potential Pierce s Disease insect vectors from Arizona vineyards.</title>
        <authorList>
            <person name="Tassone E.E."/>
        </authorList>
    </citation>
    <scope>NUCLEOTIDE SEQUENCE</scope>
</reference>
<accession>A0A1B6KEW2</accession>
<dbReference type="InterPro" id="IPR003169">
    <property type="entry name" value="GYF"/>
</dbReference>
<protein>
    <recommendedName>
        <fullName evidence="2">GYF domain-containing protein</fullName>
    </recommendedName>
</protein>
<proteinExistence type="predicted"/>
<organism evidence="3">
    <name type="scientific">Graphocephala atropunctata</name>
    <dbReference type="NCBI Taxonomy" id="36148"/>
    <lineage>
        <taxon>Eukaryota</taxon>
        <taxon>Metazoa</taxon>
        <taxon>Ecdysozoa</taxon>
        <taxon>Arthropoda</taxon>
        <taxon>Hexapoda</taxon>
        <taxon>Insecta</taxon>
        <taxon>Pterygota</taxon>
        <taxon>Neoptera</taxon>
        <taxon>Paraneoptera</taxon>
        <taxon>Hemiptera</taxon>
        <taxon>Auchenorrhyncha</taxon>
        <taxon>Membracoidea</taxon>
        <taxon>Cicadellidae</taxon>
        <taxon>Cicadellinae</taxon>
        <taxon>Cicadellini</taxon>
        <taxon>Graphocephala</taxon>
    </lineage>
</organism>
<dbReference type="PROSITE" id="PS50829">
    <property type="entry name" value="GYF"/>
    <property type="match status" value="1"/>
</dbReference>
<name>A0A1B6KEW2_9HEMI</name>
<gene>
    <name evidence="3" type="ORF">g.46216</name>
</gene>
<dbReference type="EMBL" id="GEBQ01029991">
    <property type="protein sequence ID" value="JAT09986.1"/>
    <property type="molecule type" value="Transcribed_RNA"/>
</dbReference>
<dbReference type="AlphaFoldDB" id="A0A1B6KEW2"/>
<evidence type="ECO:0000259" key="2">
    <source>
        <dbReference type="PROSITE" id="PS50829"/>
    </source>
</evidence>
<feature type="compositionally biased region" description="Basic and acidic residues" evidence="1">
    <location>
        <begin position="252"/>
        <end position="264"/>
    </location>
</feature>
<evidence type="ECO:0000313" key="3">
    <source>
        <dbReference type="EMBL" id="JAT09986.1"/>
    </source>
</evidence>
<dbReference type="InterPro" id="IPR035445">
    <property type="entry name" value="GYF-like_dom_sf"/>
</dbReference>
<dbReference type="GO" id="GO:0005682">
    <property type="term" value="C:U5 snRNP"/>
    <property type="evidence" value="ECO:0007669"/>
    <property type="project" value="InterPro"/>
</dbReference>